<sequence length="14" mass="1624">MPGFCPKYLGTHWS</sequence>
<reference evidence="1" key="1">
    <citation type="submission" date="2014-11" db="EMBL/GenBank/DDBJ databases">
        <authorList>
            <person name="Amaro Gonzalez C."/>
        </authorList>
    </citation>
    <scope>NUCLEOTIDE SEQUENCE</scope>
</reference>
<proteinExistence type="predicted"/>
<dbReference type="EMBL" id="GBXM01034220">
    <property type="protein sequence ID" value="JAH74357.1"/>
    <property type="molecule type" value="Transcribed_RNA"/>
</dbReference>
<protein>
    <submittedName>
        <fullName evidence="1">Uncharacterized protein</fullName>
    </submittedName>
</protein>
<evidence type="ECO:0000313" key="1">
    <source>
        <dbReference type="EMBL" id="JAH74357.1"/>
    </source>
</evidence>
<accession>A0A0E9V8J8</accession>
<name>A0A0E9V8J8_ANGAN</name>
<reference evidence="1" key="2">
    <citation type="journal article" date="2015" name="Fish Shellfish Immunol.">
        <title>Early steps in the European eel (Anguilla anguilla)-Vibrio vulnificus interaction in the gills: Role of the RtxA13 toxin.</title>
        <authorList>
            <person name="Callol A."/>
            <person name="Pajuelo D."/>
            <person name="Ebbesson L."/>
            <person name="Teles M."/>
            <person name="MacKenzie S."/>
            <person name="Amaro C."/>
        </authorList>
    </citation>
    <scope>NUCLEOTIDE SEQUENCE</scope>
</reference>
<organism evidence="1">
    <name type="scientific">Anguilla anguilla</name>
    <name type="common">European freshwater eel</name>
    <name type="synonym">Muraena anguilla</name>
    <dbReference type="NCBI Taxonomy" id="7936"/>
    <lineage>
        <taxon>Eukaryota</taxon>
        <taxon>Metazoa</taxon>
        <taxon>Chordata</taxon>
        <taxon>Craniata</taxon>
        <taxon>Vertebrata</taxon>
        <taxon>Euteleostomi</taxon>
        <taxon>Actinopterygii</taxon>
        <taxon>Neopterygii</taxon>
        <taxon>Teleostei</taxon>
        <taxon>Anguilliformes</taxon>
        <taxon>Anguillidae</taxon>
        <taxon>Anguilla</taxon>
    </lineage>
</organism>